<comment type="cofactor">
    <cofactor evidence="1">
        <name>thiamine diphosphate</name>
        <dbReference type="ChEBI" id="CHEBI:58937"/>
    </cofactor>
</comment>
<gene>
    <name evidence="8" type="primary">iolD</name>
    <name evidence="8" type="ORF">JLLEDACL_00011</name>
</gene>
<feature type="domain" description="Thiamine pyrophosphate enzyme TPP-binding" evidence="6">
    <location>
        <begin position="400"/>
        <end position="546"/>
    </location>
</feature>
<dbReference type="GO" id="GO:0044272">
    <property type="term" value="P:sulfur compound biosynthetic process"/>
    <property type="evidence" value="ECO:0007669"/>
    <property type="project" value="UniProtKB-ARBA"/>
</dbReference>
<dbReference type="InterPro" id="IPR012000">
    <property type="entry name" value="Thiamin_PyroP_enz_cen_dom"/>
</dbReference>
<evidence type="ECO:0000256" key="2">
    <source>
        <dbReference type="ARBA" id="ARBA00007812"/>
    </source>
</evidence>
<dbReference type="Pfam" id="PF00205">
    <property type="entry name" value="TPP_enzyme_M"/>
    <property type="match status" value="1"/>
</dbReference>
<dbReference type="GO" id="GO:0009097">
    <property type="term" value="P:isoleucine biosynthetic process"/>
    <property type="evidence" value="ECO:0007669"/>
    <property type="project" value="TreeGrafter"/>
</dbReference>
<dbReference type="InterPro" id="IPR045229">
    <property type="entry name" value="TPP_enz"/>
</dbReference>
<dbReference type="InterPro" id="IPR012001">
    <property type="entry name" value="Thiamin_PyroP_enz_TPP-bd_dom"/>
</dbReference>
<dbReference type="EMBL" id="MT631623">
    <property type="protein sequence ID" value="QNO55612.1"/>
    <property type="molecule type" value="Genomic_DNA"/>
</dbReference>
<dbReference type="GO" id="GO:0102481">
    <property type="term" value="F:3D-(3,5/4)-trihydroxycyclohexane-1,2-dione hydrolase activity"/>
    <property type="evidence" value="ECO:0007669"/>
    <property type="project" value="UniProtKB-EC"/>
</dbReference>
<keyword evidence="8" id="KW-0378">Hydrolase</keyword>
<evidence type="ECO:0000256" key="4">
    <source>
        <dbReference type="RuleBase" id="RU362132"/>
    </source>
</evidence>
<dbReference type="CDD" id="cd00568">
    <property type="entry name" value="TPP_enzymes"/>
    <property type="match status" value="1"/>
</dbReference>
<dbReference type="SUPFAM" id="SSF52467">
    <property type="entry name" value="DHS-like NAD/FAD-binding domain"/>
    <property type="match status" value="1"/>
</dbReference>
<dbReference type="GO" id="GO:0030976">
    <property type="term" value="F:thiamine pyrophosphate binding"/>
    <property type="evidence" value="ECO:0007669"/>
    <property type="project" value="InterPro"/>
</dbReference>
<dbReference type="Gene3D" id="3.40.50.1220">
    <property type="entry name" value="TPP-binding domain"/>
    <property type="match status" value="1"/>
</dbReference>
<reference evidence="8" key="1">
    <citation type="submission" date="2020-06" db="EMBL/GenBank/DDBJ databases">
        <title>Unique genomic features of the anaerobic methanotrophic archaea.</title>
        <authorList>
            <person name="Chadwick G.L."/>
            <person name="Skennerton C.T."/>
            <person name="Laso-Perez R."/>
            <person name="Leu A.O."/>
            <person name="Speth D.R."/>
            <person name="Yu H."/>
            <person name="Morgan-Lang C."/>
            <person name="Hatzenpichler R."/>
            <person name="Goudeau D."/>
            <person name="Malmstrom R."/>
            <person name="Brazelton W.J."/>
            <person name="Woyke T."/>
            <person name="Hallam S.J."/>
            <person name="Tyson G.W."/>
            <person name="Wegener G."/>
            <person name="Boetius A."/>
            <person name="Orphan V."/>
        </authorList>
    </citation>
    <scope>NUCLEOTIDE SEQUENCE</scope>
</reference>
<organism evidence="8">
    <name type="scientific">Candidatus Methanophaga sp. ANME-1 ERB7</name>
    <dbReference type="NCBI Taxonomy" id="2759913"/>
    <lineage>
        <taxon>Archaea</taxon>
        <taxon>Methanobacteriati</taxon>
        <taxon>Methanobacteriota</taxon>
        <taxon>Stenosarchaea group</taxon>
        <taxon>Methanomicrobia</taxon>
        <taxon>Candidatus Methanophagales</taxon>
        <taxon>Candidatus Methanophagaceae</taxon>
        <taxon>Candidatus Methanophaga</taxon>
    </lineage>
</organism>
<dbReference type="GO" id="GO:0050660">
    <property type="term" value="F:flavin adenine dinucleotide binding"/>
    <property type="evidence" value="ECO:0007669"/>
    <property type="project" value="TreeGrafter"/>
</dbReference>
<feature type="domain" description="Thiamine pyrophosphate enzyme N-terminal TPP-binding" evidence="7">
    <location>
        <begin position="4"/>
        <end position="116"/>
    </location>
</feature>
<accession>A0A7G9Z5S8</accession>
<dbReference type="GO" id="GO:0003984">
    <property type="term" value="F:acetolactate synthase activity"/>
    <property type="evidence" value="ECO:0007669"/>
    <property type="project" value="TreeGrafter"/>
</dbReference>
<dbReference type="InterPro" id="IPR000399">
    <property type="entry name" value="TPP-bd_CS"/>
</dbReference>
<dbReference type="Pfam" id="PF02775">
    <property type="entry name" value="TPP_enzyme_C"/>
    <property type="match status" value="1"/>
</dbReference>
<dbReference type="Gene3D" id="3.40.50.970">
    <property type="match status" value="2"/>
</dbReference>
<name>A0A7G9Z5S8_9EURY</name>
<dbReference type="InterPro" id="IPR011766">
    <property type="entry name" value="TPP_enzyme_TPP-bd"/>
</dbReference>
<dbReference type="GO" id="GO:0005948">
    <property type="term" value="C:acetolactate synthase complex"/>
    <property type="evidence" value="ECO:0007669"/>
    <property type="project" value="TreeGrafter"/>
</dbReference>
<dbReference type="InterPro" id="IPR029061">
    <property type="entry name" value="THDP-binding"/>
</dbReference>
<feature type="domain" description="Thiamine pyrophosphate enzyme central" evidence="5">
    <location>
        <begin position="198"/>
        <end position="332"/>
    </location>
</feature>
<dbReference type="CDD" id="cd07035">
    <property type="entry name" value="TPP_PYR_POX_like"/>
    <property type="match status" value="1"/>
</dbReference>
<dbReference type="InterPro" id="IPR029035">
    <property type="entry name" value="DHS-like_NAD/FAD-binding_dom"/>
</dbReference>
<evidence type="ECO:0000256" key="1">
    <source>
        <dbReference type="ARBA" id="ARBA00001964"/>
    </source>
</evidence>
<evidence type="ECO:0000259" key="6">
    <source>
        <dbReference type="Pfam" id="PF02775"/>
    </source>
</evidence>
<evidence type="ECO:0000256" key="3">
    <source>
        <dbReference type="ARBA" id="ARBA00023052"/>
    </source>
</evidence>
<keyword evidence="3 4" id="KW-0786">Thiamine pyrophosphate</keyword>
<protein>
    <submittedName>
        <fullName evidence="8">3D-(3,5/4)-trihydroxycyclohexane-1,2-dione hydrolase</fullName>
        <ecNumber evidence="8">3.7.1.22</ecNumber>
    </submittedName>
</protein>
<evidence type="ECO:0000313" key="8">
    <source>
        <dbReference type="EMBL" id="QNO55612.1"/>
    </source>
</evidence>
<dbReference type="GO" id="GO:0009099">
    <property type="term" value="P:L-valine biosynthetic process"/>
    <property type="evidence" value="ECO:0007669"/>
    <property type="project" value="TreeGrafter"/>
</dbReference>
<dbReference type="AlphaFoldDB" id="A0A7G9Z5S8"/>
<proteinExistence type="inferred from homology"/>
<evidence type="ECO:0000259" key="7">
    <source>
        <dbReference type="Pfam" id="PF02776"/>
    </source>
</evidence>
<dbReference type="SUPFAM" id="SSF52518">
    <property type="entry name" value="Thiamin diphosphate-binding fold (THDP-binding)"/>
    <property type="match status" value="2"/>
</dbReference>
<comment type="similarity">
    <text evidence="2 4">Belongs to the TPP enzyme family.</text>
</comment>
<sequence>MKITTAGLLLRYLEGEGVEYIFGVPGTALVPLYDAINKQDAIKPILSKHEEGAAFMADGYARVSGKIGVCYATSGPGTTNLATGVANAYMDDVPLLVITGQVPTSIYGKGTFQDSTKEGVDSVAMFDPITKYSEMIMSRYKMPETLREAFRIAFSGKKGPVHLSYPKDIMEAEIEDTLLPPRRYRVKSAYFDRKLVIDATEKLVNAKKPAMLVGSGVIASDAASEVLELAEMLNIPVATTPKAKGAFPEDHDLSLGVLGFSGSPVAEEYLMGDVDVLLVVGASLNQLTTFSWDPKLEPSDSLIHINIDPSEIDKNYVADIGLVGDCQAVINEISFRILRELQKHDPKEERPIEDIIKFKDSVGMVVDEEEMFSESVPIKPQALMREIQECLPDDAIVFVDTGNHICWAIHYMQFKKPNFISAFGMLSMGYATAAAIGGKLAAPDRPVVAIVGDGCFLMNGMEIATAVNYDIPVVWIVQNNSKLGLVHDLQRFSLGDKTVSTTFKEVNFARVAEGLGAKGYRIKRPGELSEILPEAIERAVPTVIDVIIDPNEVPPIDRWVKGVGELRARLDYL</sequence>
<dbReference type="Pfam" id="PF02776">
    <property type="entry name" value="TPP_enzyme_N"/>
    <property type="match status" value="1"/>
</dbReference>
<dbReference type="GO" id="GO:0000287">
    <property type="term" value="F:magnesium ion binding"/>
    <property type="evidence" value="ECO:0007669"/>
    <property type="project" value="InterPro"/>
</dbReference>
<dbReference type="FunFam" id="3.40.50.970:FF:000007">
    <property type="entry name" value="Acetolactate synthase"/>
    <property type="match status" value="1"/>
</dbReference>
<dbReference type="PROSITE" id="PS00187">
    <property type="entry name" value="TPP_ENZYMES"/>
    <property type="match status" value="1"/>
</dbReference>
<dbReference type="PANTHER" id="PTHR18968:SF13">
    <property type="entry name" value="ACETOLACTATE SYNTHASE CATALYTIC SUBUNIT, MITOCHONDRIAL"/>
    <property type="match status" value="1"/>
</dbReference>
<evidence type="ECO:0000259" key="5">
    <source>
        <dbReference type="Pfam" id="PF00205"/>
    </source>
</evidence>
<dbReference type="EC" id="3.7.1.22" evidence="8"/>
<dbReference type="PANTHER" id="PTHR18968">
    <property type="entry name" value="THIAMINE PYROPHOSPHATE ENZYMES"/>
    <property type="match status" value="1"/>
</dbReference>